<dbReference type="SMART" id="SM00353">
    <property type="entry name" value="HLH"/>
    <property type="match status" value="1"/>
</dbReference>
<accession>A0A9E7GYF2</accession>
<dbReference type="InterPro" id="IPR011598">
    <property type="entry name" value="bHLH_dom"/>
</dbReference>
<feature type="region of interest" description="Disordered" evidence="5">
    <location>
        <begin position="95"/>
        <end position="119"/>
    </location>
</feature>
<keyword evidence="8" id="KW-1185">Reference proteome</keyword>
<dbReference type="EMBL" id="CP097509">
    <property type="protein sequence ID" value="URE21403.1"/>
    <property type="molecule type" value="Genomic_DNA"/>
</dbReference>
<protein>
    <submittedName>
        <fullName evidence="7">Basic helix-loop-helix DND-binding domain containing protein</fullName>
    </submittedName>
</protein>
<dbReference type="CDD" id="cd11446">
    <property type="entry name" value="bHLH_AtILR3_like"/>
    <property type="match status" value="1"/>
</dbReference>
<dbReference type="OrthoDB" id="515493at2759"/>
<organism evidence="7 8">
    <name type="scientific">Musa troglodytarum</name>
    <name type="common">fe'i banana</name>
    <dbReference type="NCBI Taxonomy" id="320322"/>
    <lineage>
        <taxon>Eukaryota</taxon>
        <taxon>Viridiplantae</taxon>
        <taxon>Streptophyta</taxon>
        <taxon>Embryophyta</taxon>
        <taxon>Tracheophyta</taxon>
        <taxon>Spermatophyta</taxon>
        <taxon>Magnoliopsida</taxon>
        <taxon>Liliopsida</taxon>
        <taxon>Zingiberales</taxon>
        <taxon>Musaceae</taxon>
        <taxon>Musa</taxon>
    </lineage>
</organism>
<keyword evidence="4" id="KW-0175">Coiled coil</keyword>
<evidence type="ECO:0000313" key="8">
    <source>
        <dbReference type="Proteomes" id="UP001055439"/>
    </source>
</evidence>
<dbReference type="InterPro" id="IPR036638">
    <property type="entry name" value="HLH_DNA-bd_sf"/>
</dbReference>
<feature type="domain" description="BHLH" evidence="6">
    <location>
        <begin position="293"/>
        <end position="344"/>
    </location>
</feature>
<comment type="similarity">
    <text evidence="1">Belongs to the bHLH protein family.</text>
</comment>
<dbReference type="InterPro" id="IPR044818">
    <property type="entry name" value="ILR3-like"/>
</dbReference>
<evidence type="ECO:0000256" key="4">
    <source>
        <dbReference type="SAM" id="Coils"/>
    </source>
</evidence>
<evidence type="ECO:0000256" key="2">
    <source>
        <dbReference type="ARBA" id="ARBA00023015"/>
    </source>
</evidence>
<dbReference type="Pfam" id="PF00010">
    <property type="entry name" value="HLH"/>
    <property type="match status" value="1"/>
</dbReference>
<reference evidence="7" key="1">
    <citation type="submission" date="2022-05" db="EMBL/GenBank/DDBJ databases">
        <title>The Musa troglodytarum L. genome provides insights into the mechanism of non-climacteric behaviour and enrichment of carotenoids.</title>
        <authorList>
            <person name="Wang J."/>
        </authorList>
    </citation>
    <scope>NUCLEOTIDE SEQUENCE</scope>
    <source>
        <tissue evidence="7">Leaf</tissue>
    </source>
</reference>
<sequence>MAIQKGRERSISFSRGVTRKRSGSATVPGVRTRAFSRVAGEPGLTCQAQEDARQRALPRPLHGIPMRDSRFGKVDDGYNTVRGGGNRITKRARVAVGDNSDKSQSTWDRKDPAQSRGENVRRIIISNSQEQLPETGAKEDVVVQIRSNCRADNNNLKIAWSINCSAVAMGFNSRATNANSARLVWMMAKRAYFPSFLAQKLEDRKIQVAVSVLFKGIGSREEKGGGRSRRVCPSMESNSIDDYWVDGGGSDAELRCAIESFCDMVPTAGVGIEEAYGVELTSLKKRARDDSSTGLRSKACREKMRRDKLNDRFSELSLILDPSRTPKSDKASILSDAARVLVQLKAEAQELKESNDKLQETIKDLKVEKNELRDEKIKLKSDKEKLEQQVKAISMAPSGFMGHPLAYHPAAAPSTFSPHVQAPAKKAAHFPAYPAGMAMWQWLPPAVMDTTQDSKLWPPNA</sequence>
<dbReference type="PANTHER" id="PTHR46133">
    <property type="entry name" value="BHLH TRANSCRIPTION FACTOR"/>
    <property type="match status" value="1"/>
</dbReference>
<evidence type="ECO:0000256" key="1">
    <source>
        <dbReference type="ARBA" id="ARBA00005510"/>
    </source>
</evidence>
<dbReference type="PROSITE" id="PS50888">
    <property type="entry name" value="BHLH"/>
    <property type="match status" value="1"/>
</dbReference>
<gene>
    <name evidence="7" type="ORF">MUK42_10921</name>
</gene>
<dbReference type="GO" id="GO:0006879">
    <property type="term" value="P:intracellular iron ion homeostasis"/>
    <property type="evidence" value="ECO:0007669"/>
    <property type="project" value="InterPro"/>
</dbReference>
<evidence type="ECO:0000256" key="5">
    <source>
        <dbReference type="SAM" id="MobiDB-lite"/>
    </source>
</evidence>
<keyword evidence="3" id="KW-0804">Transcription</keyword>
<name>A0A9E7GYF2_9LILI</name>
<dbReference type="Gene3D" id="4.10.280.10">
    <property type="entry name" value="Helix-loop-helix DNA-binding domain"/>
    <property type="match status" value="1"/>
</dbReference>
<feature type="region of interest" description="Disordered" evidence="5">
    <location>
        <begin position="1"/>
        <end position="31"/>
    </location>
</feature>
<dbReference type="PANTHER" id="PTHR46133:SF15">
    <property type="entry name" value="BHLH TRANSCRIPTION FACTOR"/>
    <property type="match status" value="1"/>
</dbReference>
<dbReference type="SUPFAM" id="SSF47459">
    <property type="entry name" value="HLH, helix-loop-helix DNA-binding domain"/>
    <property type="match status" value="1"/>
</dbReference>
<keyword evidence="2" id="KW-0805">Transcription regulation</keyword>
<dbReference type="Proteomes" id="UP001055439">
    <property type="component" value="Chromosome 7"/>
</dbReference>
<feature type="compositionally biased region" description="Basic and acidic residues" evidence="5">
    <location>
        <begin position="1"/>
        <end position="10"/>
    </location>
</feature>
<dbReference type="GO" id="GO:0046983">
    <property type="term" value="F:protein dimerization activity"/>
    <property type="evidence" value="ECO:0007669"/>
    <property type="project" value="InterPro"/>
</dbReference>
<evidence type="ECO:0000256" key="3">
    <source>
        <dbReference type="ARBA" id="ARBA00023163"/>
    </source>
</evidence>
<dbReference type="AlphaFoldDB" id="A0A9E7GYF2"/>
<evidence type="ECO:0000259" key="6">
    <source>
        <dbReference type="PROSITE" id="PS50888"/>
    </source>
</evidence>
<feature type="coiled-coil region" evidence="4">
    <location>
        <begin position="334"/>
        <end position="396"/>
    </location>
</feature>
<proteinExistence type="inferred from homology"/>
<dbReference type="GO" id="GO:0003700">
    <property type="term" value="F:DNA-binding transcription factor activity"/>
    <property type="evidence" value="ECO:0007669"/>
    <property type="project" value="InterPro"/>
</dbReference>
<feature type="compositionally biased region" description="Basic and acidic residues" evidence="5">
    <location>
        <begin position="107"/>
        <end position="119"/>
    </location>
</feature>
<evidence type="ECO:0000313" key="7">
    <source>
        <dbReference type="EMBL" id="URE21403.1"/>
    </source>
</evidence>